<evidence type="ECO:0000259" key="4">
    <source>
        <dbReference type="PROSITE" id="PS01124"/>
    </source>
</evidence>
<evidence type="ECO:0000256" key="1">
    <source>
        <dbReference type="ARBA" id="ARBA00023015"/>
    </source>
</evidence>
<dbReference type="Proteomes" id="UP000675664">
    <property type="component" value="Unassembled WGS sequence"/>
</dbReference>
<dbReference type="GO" id="GO:0043565">
    <property type="term" value="F:sequence-specific DNA binding"/>
    <property type="evidence" value="ECO:0007669"/>
    <property type="project" value="InterPro"/>
</dbReference>
<reference evidence="5" key="2">
    <citation type="submission" date="2021-04" db="EMBL/GenBank/DDBJ databases">
        <authorList>
            <person name="Liu J."/>
        </authorList>
    </citation>
    <scope>NUCLEOTIDE SEQUENCE</scope>
    <source>
        <strain evidence="5">BAD-6</strain>
    </source>
</reference>
<dbReference type="PROSITE" id="PS00041">
    <property type="entry name" value="HTH_ARAC_FAMILY_1"/>
    <property type="match status" value="1"/>
</dbReference>
<keyword evidence="2" id="KW-0238">DNA-binding</keyword>
<dbReference type="InterPro" id="IPR009057">
    <property type="entry name" value="Homeodomain-like_sf"/>
</dbReference>
<dbReference type="InterPro" id="IPR018060">
    <property type="entry name" value="HTH_AraC"/>
</dbReference>
<dbReference type="InterPro" id="IPR018771">
    <property type="entry name" value="PocR_dom"/>
</dbReference>
<dbReference type="PANTHER" id="PTHR43280">
    <property type="entry name" value="ARAC-FAMILY TRANSCRIPTIONAL REGULATOR"/>
    <property type="match status" value="1"/>
</dbReference>
<dbReference type="Pfam" id="PF12833">
    <property type="entry name" value="HTH_18"/>
    <property type="match status" value="1"/>
</dbReference>
<gene>
    <name evidence="5" type="ORF">KCX82_17895</name>
</gene>
<evidence type="ECO:0000313" key="5">
    <source>
        <dbReference type="EMBL" id="MBR0599760.1"/>
    </source>
</evidence>
<dbReference type="EMBL" id="JAGSND010000016">
    <property type="protein sequence ID" value="MBR0599760.1"/>
    <property type="molecule type" value="Genomic_DNA"/>
</dbReference>
<keyword evidence="1" id="KW-0805">Transcription regulation</keyword>
<accession>A0A8J7W5V5</accession>
<keyword evidence="3" id="KW-0804">Transcription</keyword>
<sequence>MQTTFREIDQIVNPMKFQKIQDDFAAATDLAFITVDYLGRPLTRHSNCSEFCQKVRASKHGVYCEKCDSHGGLEAARIHRPYLYTCHAGLVDFAIPILINDLYLGAFMAGQVLLAAEDMDLEPEHILPNVNHPITSMNDDLKASYDKLPVMRFEKIIALANMLLHVGNYCIEEAELKSLLSQYSKTSASVSSKYGTETEEYSRIQTINRLHKKETNQIIAPALQYIKKNPQESITLEKMAALCNISPSYFSKLFAKMNQGNLSYYVNQQKIDHAKELLHSTDWSVRTISEYLGYDDCGYFIKLFKKETKCTPLEYRSHS</sequence>
<dbReference type="GO" id="GO:0003700">
    <property type="term" value="F:DNA-binding transcription factor activity"/>
    <property type="evidence" value="ECO:0007669"/>
    <property type="project" value="InterPro"/>
</dbReference>
<feature type="domain" description="HTH araC/xylS-type" evidence="4">
    <location>
        <begin position="220"/>
        <end position="318"/>
    </location>
</feature>
<dbReference type="SMART" id="SM00342">
    <property type="entry name" value="HTH_ARAC"/>
    <property type="match status" value="1"/>
</dbReference>
<dbReference type="PROSITE" id="PS01124">
    <property type="entry name" value="HTH_ARAC_FAMILY_2"/>
    <property type="match status" value="1"/>
</dbReference>
<evidence type="ECO:0000313" key="6">
    <source>
        <dbReference type="Proteomes" id="UP000675664"/>
    </source>
</evidence>
<dbReference type="PANTHER" id="PTHR43280:SF10">
    <property type="entry name" value="REGULATORY PROTEIN POCR"/>
    <property type="match status" value="1"/>
</dbReference>
<dbReference type="SUPFAM" id="SSF46689">
    <property type="entry name" value="Homeodomain-like"/>
    <property type="match status" value="2"/>
</dbReference>
<evidence type="ECO:0000256" key="3">
    <source>
        <dbReference type="ARBA" id="ARBA00023163"/>
    </source>
</evidence>
<dbReference type="InterPro" id="IPR018062">
    <property type="entry name" value="HTH_AraC-typ_CS"/>
</dbReference>
<dbReference type="Gene3D" id="1.10.10.60">
    <property type="entry name" value="Homeodomain-like"/>
    <property type="match status" value="2"/>
</dbReference>
<proteinExistence type="predicted"/>
<organism evidence="5 6">
    <name type="scientific">Sinanaerobacter chloroacetimidivorans</name>
    <dbReference type="NCBI Taxonomy" id="2818044"/>
    <lineage>
        <taxon>Bacteria</taxon>
        <taxon>Bacillati</taxon>
        <taxon>Bacillota</taxon>
        <taxon>Clostridia</taxon>
        <taxon>Peptostreptococcales</taxon>
        <taxon>Anaerovoracaceae</taxon>
        <taxon>Sinanaerobacter</taxon>
    </lineage>
</organism>
<name>A0A8J7W5V5_9FIRM</name>
<comment type="caution">
    <text evidence="5">The sequence shown here is derived from an EMBL/GenBank/DDBJ whole genome shotgun (WGS) entry which is preliminary data.</text>
</comment>
<keyword evidence="6" id="KW-1185">Reference proteome</keyword>
<evidence type="ECO:0000256" key="2">
    <source>
        <dbReference type="ARBA" id="ARBA00023125"/>
    </source>
</evidence>
<protein>
    <submittedName>
        <fullName evidence="5">PocR ligand-binding domain-containing protein</fullName>
    </submittedName>
</protein>
<dbReference type="Pfam" id="PF10114">
    <property type="entry name" value="PocR"/>
    <property type="match status" value="1"/>
</dbReference>
<reference evidence="5" key="1">
    <citation type="submission" date="2021-04" db="EMBL/GenBank/DDBJ databases">
        <title>Sinoanaerobacter chloroacetimidivorans sp. nov., an obligate anaerobic bacterium isolated from anaerobic sludge.</title>
        <authorList>
            <person name="Bao Y."/>
        </authorList>
    </citation>
    <scope>NUCLEOTIDE SEQUENCE</scope>
    <source>
        <strain evidence="5">BAD-6</strain>
    </source>
</reference>
<dbReference type="AlphaFoldDB" id="A0A8J7W5V5"/>
<dbReference type="RefSeq" id="WP_227019887.1">
    <property type="nucleotide sequence ID" value="NZ_JAGSND010000016.1"/>
</dbReference>